<dbReference type="GO" id="GO:0071014">
    <property type="term" value="C:post-mRNA release spliceosomal complex"/>
    <property type="evidence" value="ECO:0007669"/>
    <property type="project" value="TreeGrafter"/>
</dbReference>
<dbReference type="PANTHER" id="PTHR11246:SF5">
    <property type="entry name" value="PRE-MRNA-SPLICING FACTOR SYF1"/>
    <property type="match status" value="1"/>
</dbReference>
<feature type="domain" description="Pre-mRNA-splicing factor Syf1/CRNKL1-like C-terminal HAT-repeats" evidence="2">
    <location>
        <begin position="8"/>
        <end position="117"/>
    </location>
</feature>
<keyword evidence="1" id="KW-0677">Repeat</keyword>
<name>A0AAN9N2Q1_CANGL</name>
<comment type="caution">
    <text evidence="3">The sequence shown here is derived from an EMBL/GenBank/DDBJ whole genome shotgun (WGS) entry which is preliminary data.</text>
</comment>
<evidence type="ECO:0000313" key="3">
    <source>
        <dbReference type="EMBL" id="KAK7362153.1"/>
    </source>
</evidence>
<sequence>MANGSQLAPSDQVKPLHLQSAKLEEEYELAKRAMKVYDQETKDVPNSKKLSMYEIYIARAIKIFGVPKTREIHEQAIESGLPDKDVKTVFEVCLAEKRGLGKIGRALGIYVFASQFAGA</sequence>
<dbReference type="InterPro" id="IPR055430">
    <property type="entry name" value="HAT_Syf1_CNRKL1_C"/>
</dbReference>
<evidence type="ECO:0000259" key="2">
    <source>
        <dbReference type="Pfam" id="PF23231"/>
    </source>
</evidence>
<dbReference type="GO" id="GO:0000349">
    <property type="term" value="P:generation of catalytic spliceosome for first transesterification step"/>
    <property type="evidence" value="ECO:0007669"/>
    <property type="project" value="TreeGrafter"/>
</dbReference>
<proteinExistence type="predicted"/>
<dbReference type="Proteomes" id="UP001367508">
    <property type="component" value="Unassembled WGS sequence"/>
</dbReference>
<accession>A0AAN9N2Q1</accession>
<organism evidence="3 4">
    <name type="scientific">Canavalia gladiata</name>
    <name type="common">Sword bean</name>
    <name type="synonym">Dolichos gladiatus</name>
    <dbReference type="NCBI Taxonomy" id="3824"/>
    <lineage>
        <taxon>Eukaryota</taxon>
        <taxon>Viridiplantae</taxon>
        <taxon>Streptophyta</taxon>
        <taxon>Embryophyta</taxon>
        <taxon>Tracheophyta</taxon>
        <taxon>Spermatophyta</taxon>
        <taxon>Magnoliopsida</taxon>
        <taxon>eudicotyledons</taxon>
        <taxon>Gunneridae</taxon>
        <taxon>Pentapetalae</taxon>
        <taxon>rosids</taxon>
        <taxon>fabids</taxon>
        <taxon>Fabales</taxon>
        <taxon>Fabaceae</taxon>
        <taxon>Papilionoideae</taxon>
        <taxon>50 kb inversion clade</taxon>
        <taxon>NPAAA clade</taxon>
        <taxon>indigoferoid/millettioid clade</taxon>
        <taxon>Phaseoleae</taxon>
        <taxon>Canavalia</taxon>
    </lineage>
</organism>
<keyword evidence="4" id="KW-1185">Reference proteome</keyword>
<dbReference type="PANTHER" id="PTHR11246">
    <property type="entry name" value="PRE-MRNA SPLICING FACTOR"/>
    <property type="match status" value="1"/>
</dbReference>
<dbReference type="Pfam" id="PF23231">
    <property type="entry name" value="HAT_Syf1_CNRKL1_C"/>
    <property type="match status" value="1"/>
</dbReference>
<protein>
    <recommendedName>
        <fullName evidence="2">Pre-mRNA-splicing factor Syf1/CRNKL1-like C-terminal HAT-repeats domain-containing protein</fullName>
    </recommendedName>
</protein>
<dbReference type="EMBL" id="JAYMYQ010000001">
    <property type="protein sequence ID" value="KAK7362153.1"/>
    <property type="molecule type" value="Genomic_DNA"/>
</dbReference>
<dbReference type="GO" id="GO:0000974">
    <property type="term" value="C:Prp19 complex"/>
    <property type="evidence" value="ECO:0007669"/>
    <property type="project" value="TreeGrafter"/>
</dbReference>
<gene>
    <name evidence="3" type="ORF">VNO77_04257</name>
</gene>
<dbReference type="AlphaFoldDB" id="A0AAN9N2Q1"/>
<reference evidence="3 4" key="1">
    <citation type="submission" date="2024-01" db="EMBL/GenBank/DDBJ databases">
        <title>The genomes of 5 underutilized Papilionoideae crops provide insights into root nodulation and disease resistanc.</title>
        <authorList>
            <person name="Jiang F."/>
        </authorList>
    </citation>
    <scope>NUCLEOTIDE SEQUENCE [LARGE SCALE GENOMIC DNA]</scope>
    <source>
        <strain evidence="3">LVBAO_FW01</strain>
        <tissue evidence="3">Leaves</tissue>
    </source>
</reference>
<evidence type="ECO:0000256" key="1">
    <source>
        <dbReference type="ARBA" id="ARBA00022737"/>
    </source>
</evidence>
<dbReference type="GO" id="GO:0071007">
    <property type="term" value="C:U2-type catalytic step 2 spliceosome"/>
    <property type="evidence" value="ECO:0007669"/>
    <property type="project" value="TreeGrafter"/>
</dbReference>
<evidence type="ECO:0000313" key="4">
    <source>
        <dbReference type="Proteomes" id="UP001367508"/>
    </source>
</evidence>
<dbReference type="InterPro" id="IPR045075">
    <property type="entry name" value="Syf1-like"/>
</dbReference>